<evidence type="ECO:0000313" key="9">
    <source>
        <dbReference type="Proteomes" id="UP000261340"/>
    </source>
</evidence>
<dbReference type="InterPro" id="IPR051718">
    <property type="entry name" value="ARF_GTPase-activating"/>
</dbReference>
<dbReference type="GeneTree" id="ENSGT00940000155884"/>
<dbReference type="GO" id="GO:0005737">
    <property type="term" value="C:cytoplasm"/>
    <property type="evidence" value="ECO:0007669"/>
    <property type="project" value="TreeGrafter"/>
</dbReference>
<dbReference type="GO" id="GO:2000369">
    <property type="term" value="P:regulation of clathrin-dependent endocytosis"/>
    <property type="evidence" value="ECO:0007669"/>
    <property type="project" value="TreeGrafter"/>
</dbReference>
<dbReference type="CDD" id="cd08839">
    <property type="entry name" value="ArfGap_SMAP"/>
    <property type="match status" value="1"/>
</dbReference>
<feature type="region of interest" description="Disordered" evidence="6">
    <location>
        <begin position="130"/>
        <end position="152"/>
    </location>
</feature>
<dbReference type="InterPro" id="IPR044732">
    <property type="entry name" value="ArfGAP_SMAP1-like"/>
</dbReference>
<reference evidence="8" key="2">
    <citation type="submission" date="2025-09" db="UniProtKB">
        <authorList>
            <consortium name="Ensembl"/>
        </authorList>
    </citation>
    <scope>IDENTIFICATION</scope>
</reference>
<name>A0A3Q0RGR2_AMPCI</name>
<keyword evidence="9" id="KW-1185">Reference proteome</keyword>
<proteinExistence type="predicted"/>
<dbReference type="GO" id="GO:0005096">
    <property type="term" value="F:GTPase activator activity"/>
    <property type="evidence" value="ECO:0007669"/>
    <property type="project" value="UniProtKB-KW"/>
</dbReference>
<evidence type="ECO:0000313" key="8">
    <source>
        <dbReference type="Ensembl" id="ENSACIP00000008993.1"/>
    </source>
</evidence>
<feature type="domain" description="Arf-GAP" evidence="7">
    <location>
        <begin position="18"/>
        <end position="145"/>
    </location>
</feature>
<dbReference type="SUPFAM" id="SSF57863">
    <property type="entry name" value="ArfGap/RecO-like zinc finger"/>
    <property type="match status" value="1"/>
</dbReference>
<dbReference type="Gene3D" id="1.10.220.150">
    <property type="entry name" value="Arf GTPase activating protein"/>
    <property type="match status" value="1"/>
</dbReference>
<dbReference type="SMART" id="SM00105">
    <property type="entry name" value="ArfGap"/>
    <property type="match status" value="1"/>
</dbReference>
<dbReference type="AlphaFoldDB" id="A0A3Q0RGR2"/>
<evidence type="ECO:0000256" key="1">
    <source>
        <dbReference type="ARBA" id="ARBA00022468"/>
    </source>
</evidence>
<evidence type="ECO:0000256" key="5">
    <source>
        <dbReference type="PROSITE-ProRule" id="PRU00288"/>
    </source>
</evidence>
<dbReference type="GO" id="GO:0008270">
    <property type="term" value="F:zinc ion binding"/>
    <property type="evidence" value="ECO:0007669"/>
    <property type="project" value="UniProtKB-KW"/>
</dbReference>
<evidence type="ECO:0000259" key="7">
    <source>
        <dbReference type="PROSITE" id="PS50115"/>
    </source>
</evidence>
<evidence type="ECO:0000256" key="3">
    <source>
        <dbReference type="ARBA" id="ARBA00022771"/>
    </source>
</evidence>
<dbReference type="FunFam" id="1.10.220.150:FF:000009">
    <property type="entry name" value="stromal membrane-associated protein 1 isoform X1"/>
    <property type="match status" value="1"/>
</dbReference>
<keyword evidence="1" id="KW-0343">GTPase activation</keyword>
<dbReference type="PANTHER" id="PTHR45705">
    <property type="entry name" value="FI20236P1"/>
    <property type="match status" value="1"/>
</dbReference>
<gene>
    <name evidence="8" type="primary">SMAP1</name>
</gene>
<keyword evidence="4" id="KW-0862">Zinc</keyword>
<dbReference type="InterPro" id="IPR001164">
    <property type="entry name" value="ArfGAP_dom"/>
</dbReference>
<evidence type="ECO:0000256" key="2">
    <source>
        <dbReference type="ARBA" id="ARBA00022723"/>
    </source>
</evidence>
<dbReference type="PROSITE" id="PS50115">
    <property type="entry name" value="ARFGAP"/>
    <property type="match status" value="1"/>
</dbReference>
<keyword evidence="3 5" id="KW-0863">Zinc-finger</keyword>
<feature type="compositionally biased region" description="Basic and acidic residues" evidence="6">
    <location>
        <begin position="140"/>
        <end position="152"/>
    </location>
</feature>
<organism evidence="8 9">
    <name type="scientific">Amphilophus citrinellus</name>
    <name type="common">Midas cichlid</name>
    <name type="synonym">Cichlasoma citrinellum</name>
    <dbReference type="NCBI Taxonomy" id="61819"/>
    <lineage>
        <taxon>Eukaryota</taxon>
        <taxon>Metazoa</taxon>
        <taxon>Chordata</taxon>
        <taxon>Craniata</taxon>
        <taxon>Vertebrata</taxon>
        <taxon>Euteleostomi</taxon>
        <taxon>Actinopterygii</taxon>
        <taxon>Neopterygii</taxon>
        <taxon>Teleostei</taxon>
        <taxon>Neoteleostei</taxon>
        <taxon>Acanthomorphata</taxon>
        <taxon>Ovalentaria</taxon>
        <taxon>Cichlomorphae</taxon>
        <taxon>Cichliformes</taxon>
        <taxon>Cichlidae</taxon>
        <taxon>New World cichlids</taxon>
        <taxon>Cichlasomatinae</taxon>
        <taxon>Heroini</taxon>
        <taxon>Amphilophus</taxon>
    </lineage>
</organism>
<dbReference type="InterPro" id="IPR038508">
    <property type="entry name" value="ArfGAP_dom_sf"/>
</dbReference>
<dbReference type="Ensembl" id="ENSACIT00000009264.1">
    <property type="protein sequence ID" value="ENSACIP00000008993.1"/>
    <property type="gene ID" value="ENSACIG00000007041.1"/>
</dbReference>
<dbReference type="InterPro" id="IPR037278">
    <property type="entry name" value="ARFGAP/RecO"/>
</dbReference>
<dbReference type="PRINTS" id="PR00405">
    <property type="entry name" value="REVINTRACTNG"/>
</dbReference>
<protein>
    <submittedName>
        <fullName evidence="8">Small ArfGAP 1</fullName>
    </submittedName>
</protein>
<dbReference type="OMA" id="SACRMVF"/>
<reference evidence="8" key="1">
    <citation type="submission" date="2025-08" db="UniProtKB">
        <authorList>
            <consortium name="Ensembl"/>
        </authorList>
    </citation>
    <scope>IDENTIFICATION</scope>
</reference>
<dbReference type="Proteomes" id="UP000261340">
    <property type="component" value="Unplaced"/>
</dbReference>
<accession>A0A3Q0RGR2</accession>
<dbReference type="STRING" id="61819.ENSACIP00000008993"/>
<dbReference type="Pfam" id="PF01412">
    <property type="entry name" value="ArfGap"/>
    <property type="match status" value="1"/>
</dbReference>
<evidence type="ECO:0000256" key="4">
    <source>
        <dbReference type="ARBA" id="ARBA00022833"/>
    </source>
</evidence>
<evidence type="ECO:0000256" key="6">
    <source>
        <dbReference type="SAM" id="MobiDB-lite"/>
    </source>
</evidence>
<keyword evidence="2" id="KW-0479">Metal-binding</keyword>
<sequence length="233" mass="27345">MATRSEREKAQKLNEQHQAILSKMLREEDNKYCADCEAKGPRWASWNLGVFICIRCAGIHRNLGVHISRVKSVNLDQWTTEQIQSIQEMGNTKARQLYEANLPDSFRRPQTDQAVEFFIRDKYEKKKYYSKNVTNGSSPKDSKKEREPDRGSKVSSYTKVSLAFIQDYSLAVSACRMVFDHNFYFPFLEKKKKMTRKQQSHHQHRHIRKAAGPVKQAFIVSLYHYKIIEHLNE</sequence>
<dbReference type="PANTHER" id="PTHR45705:SF8">
    <property type="entry name" value="STROMAL MEMBRANE-ASSOCIATED PROTEIN 1"/>
    <property type="match status" value="1"/>
</dbReference>